<keyword evidence="4" id="KW-0349">Heme</keyword>
<feature type="domain" description="FHA" evidence="10">
    <location>
        <begin position="28"/>
        <end position="77"/>
    </location>
</feature>
<keyword evidence="9" id="KW-0812">Transmembrane</keyword>
<evidence type="ECO:0000313" key="12">
    <source>
        <dbReference type="Proteomes" id="UP000648075"/>
    </source>
</evidence>
<dbReference type="Pfam" id="PF00498">
    <property type="entry name" value="FHA"/>
    <property type="match status" value="1"/>
</dbReference>
<dbReference type="GO" id="GO:0046872">
    <property type="term" value="F:metal ion binding"/>
    <property type="evidence" value="ECO:0007669"/>
    <property type="project" value="UniProtKB-KW"/>
</dbReference>
<keyword evidence="9" id="KW-0472">Membrane</keyword>
<reference evidence="11" key="2">
    <citation type="submission" date="2020-09" db="EMBL/GenBank/DDBJ databases">
        <authorList>
            <person name="Sun Q."/>
            <person name="Kim S."/>
        </authorList>
    </citation>
    <scope>NUCLEOTIDE SEQUENCE</scope>
    <source>
        <strain evidence="11">KCTC 32255</strain>
    </source>
</reference>
<evidence type="ECO:0000256" key="1">
    <source>
        <dbReference type="ARBA" id="ARBA00001926"/>
    </source>
</evidence>
<evidence type="ECO:0000256" key="2">
    <source>
        <dbReference type="ARBA" id="ARBA00004196"/>
    </source>
</evidence>
<evidence type="ECO:0000259" key="10">
    <source>
        <dbReference type="PROSITE" id="PS50006"/>
    </source>
</evidence>
<keyword evidence="5" id="KW-0479">Metal-binding</keyword>
<keyword evidence="6" id="KW-0732">Signal</keyword>
<dbReference type="InterPro" id="IPR008984">
    <property type="entry name" value="SMAD_FHA_dom_sf"/>
</dbReference>
<dbReference type="Gene3D" id="3.90.10.10">
    <property type="entry name" value="Cytochrome C3"/>
    <property type="match status" value="2"/>
</dbReference>
<dbReference type="PANTHER" id="PTHR35038">
    <property type="entry name" value="DISSIMILATORY SULFITE REDUCTASE SIRA"/>
    <property type="match status" value="1"/>
</dbReference>
<sequence length="581" mass="61868">MTFRIREIKRTAAGREIVRDRDLPGDALSIGRAAENDLHLPDLAVEPRHARITLNDAGRLSVAALGSLGFVVDGVDARAASIDSAVGAELGFGTWRITVSRDADGTVLLTLRQADDAATRSGDLEQKRGLSLAGVLPGKRAMSWLLAIVILIGFLAVPVISNLTRDRAAKGDAVIGDRSWNPGALSLAHHSLTDKCEACHIKPFEPVRDATCLSCHKDLQDHADPQRLAAAHGKLGVGDAALWSIAHAFGKEGPGACRDCHAEHQGQTRMAAPAQQFCADCHSSLKKNLPDTALGDASDFATVHPELTALVTTDPLSQARRAQPVGPGLREDNGLSFAHRLHLDPRGGVARMAASIGAMRGYGGSGLQCKDCHRPTEDGVRFQPVKMERDCEGCHSLAYDRVGGVVRKLHHGDVPQLMADLWAADWHRASPMAGLIDGRRRPGSAGQAMGVSGPFAFRYPAPVRPGLSVGAALSRQGICGECHRPATINGRPGVVPVRQPARYMMHGWFDHADHKQEKCTSCHAAAKSDTAADVLLPDLKSCRTCHAGEDAAAPKVPSTCAMCHGYHTVEHGSDRRDRAGG</sequence>
<dbReference type="RefSeq" id="WP_189622237.1">
    <property type="nucleotide sequence ID" value="NZ_BMZA01000017.1"/>
</dbReference>
<keyword evidence="3" id="KW-0813">Transport</keyword>
<dbReference type="Gene3D" id="2.60.200.20">
    <property type="match status" value="1"/>
</dbReference>
<keyword evidence="8" id="KW-0408">Iron</keyword>
<keyword evidence="9" id="KW-1133">Transmembrane helix</keyword>
<protein>
    <recommendedName>
        <fullName evidence="10">FHA domain-containing protein</fullName>
    </recommendedName>
</protein>
<dbReference type="AlphaFoldDB" id="A0A918PKE5"/>
<evidence type="ECO:0000256" key="6">
    <source>
        <dbReference type="ARBA" id="ARBA00022729"/>
    </source>
</evidence>
<dbReference type="Proteomes" id="UP000648075">
    <property type="component" value="Unassembled WGS sequence"/>
</dbReference>
<evidence type="ECO:0000256" key="8">
    <source>
        <dbReference type="ARBA" id="ARBA00023004"/>
    </source>
</evidence>
<feature type="transmembrane region" description="Helical" evidence="9">
    <location>
        <begin position="141"/>
        <end position="160"/>
    </location>
</feature>
<accession>A0A918PKE5</accession>
<dbReference type="InterPro" id="IPR012286">
    <property type="entry name" value="Tetrahaem_cytochrome"/>
</dbReference>
<evidence type="ECO:0000256" key="3">
    <source>
        <dbReference type="ARBA" id="ARBA00022448"/>
    </source>
</evidence>
<dbReference type="GO" id="GO:0030313">
    <property type="term" value="C:cell envelope"/>
    <property type="evidence" value="ECO:0007669"/>
    <property type="project" value="UniProtKB-SubCell"/>
</dbReference>
<organism evidence="11 12">
    <name type="scientific">Novosphingobium colocasiae</name>
    <dbReference type="NCBI Taxonomy" id="1256513"/>
    <lineage>
        <taxon>Bacteria</taxon>
        <taxon>Pseudomonadati</taxon>
        <taxon>Pseudomonadota</taxon>
        <taxon>Alphaproteobacteria</taxon>
        <taxon>Sphingomonadales</taxon>
        <taxon>Sphingomonadaceae</taxon>
        <taxon>Novosphingobium</taxon>
    </lineage>
</organism>
<proteinExistence type="predicted"/>
<dbReference type="InterPro" id="IPR029467">
    <property type="entry name" value="Cyt_c7-like"/>
</dbReference>
<dbReference type="EMBL" id="BMZA01000017">
    <property type="protein sequence ID" value="GGZ14018.1"/>
    <property type="molecule type" value="Genomic_DNA"/>
</dbReference>
<comment type="subcellular location">
    <subcellularLocation>
        <location evidence="2">Cell envelope</location>
    </subcellularLocation>
</comment>
<dbReference type="InterPro" id="IPR036280">
    <property type="entry name" value="Multihaem_cyt_sf"/>
</dbReference>
<reference evidence="11" key="1">
    <citation type="journal article" date="2014" name="Int. J. Syst. Evol. Microbiol.">
        <title>Complete genome sequence of Corynebacterium casei LMG S-19264T (=DSM 44701T), isolated from a smear-ripened cheese.</title>
        <authorList>
            <consortium name="US DOE Joint Genome Institute (JGI-PGF)"/>
            <person name="Walter F."/>
            <person name="Albersmeier A."/>
            <person name="Kalinowski J."/>
            <person name="Ruckert C."/>
        </authorList>
    </citation>
    <scope>NUCLEOTIDE SEQUENCE</scope>
    <source>
        <strain evidence="11">KCTC 32255</strain>
    </source>
</reference>
<name>A0A918PKE5_9SPHN</name>
<evidence type="ECO:0000313" key="11">
    <source>
        <dbReference type="EMBL" id="GGZ14018.1"/>
    </source>
</evidence>
<dbReference type="PROSITE" id="PS50006">
    <property type="entry name" value="FHA_DOMAIN"/>
    <property type="match status" value="1"/>
</dbReference>
<comment type="cofactor">
    <cofactor evidence="1">
        <name>heme c</name>
        <dbReference type="ChEBI" id="CHEBI:61717"/>
    </cofactor>
</comment>
<dbReference type="InterPro" id="IPR051829">
    <property type="entry name" value="Multiheme_Cytochr_ET"/>
</dbReference>
<evidence type="ECO:0000256" key="9">
    <source>
        <dbReference type="SAM" id="Phobius"/>
    </source>
</evidence>
<dbReference type="SUPFAM" id="SSF49879">
    <property type="entry name" value="SMAD/FHA domain"/>
    <property type="match status" value="1"/>
</dbReference>
<keyword evidence="7" id="KW-0249">Electron transport</keyword>
<dbReference type="Pfam" id="PF14522">
    <property type="entry name" value="Cytochrome_C7"/>
    <property type="match status" value="1"/>
</dbReference>
<keyword evidence="12" id="KW-1185">Reference proteome</keyword>
<dbReference type="CDD" id="cd00060">
    <property type="entry name" value="FHA"/>
    <property type="match status" value="1"/>
</dbReference>
<dbReference type="SUPFAM" id="SSF48695">
    <property type="entry name" value="Multiheme cytochromes"/>
    <property type="match status" value="1"/>
</dbReference>
<dbReference type="Pfam" id="PF14537">
    <property type="entry name" value="Cytochrom_c3_2"/>
    <property type="match status" value="1"/>
</dbReference>
<comment type="caution">
    <text evidence="11">The sequence shown here is derived from an EMBL/GenBank/DDBJ whole genome shotgun (WGS) entry which is preliminary data.</text>
</comment>
<evidence type="ECO:0000256" key="7">
    <source>
        <dbReference type="ARBA" id="ARBA00022982"/>
    </source>
</evidence>
<gene>
    <name evidence="11" type="ORF">GCM10011614_31330</name>
</gene>
<dbReference type="InterPro" id="IPR000253">
    <property type="entry name" value="FHA_dom"/>
</dbReference>
<evidence type="ECO:0000256" key="5">
    <source>
        <dbReference type="ARBA" id="ARBA00022723"/>
    </source>
</evidence>
<dbReference type="CDD" id="cd08168">
    <property type="entry name" value="Cytochrom_C3"/>
    <property type="match status" value="1"/>
</dbReference>
<evidence type="ECO:0000256" key="4">
    <source>
        <dbReference type="ARBA" id="ARBA00022617"/>
    </source>
</evidence>